<dbReference type="GO" id="GO:0016579">
    <property type="term" value="P:protein deubiquitination"/>
    <property type="evidence" value="ECO:0007669"/>
    <property type="project" value="InterPro"/>
</dbReference>
<dbReference type="InterPro" id="IPR038765">
    <property type="entry name" value="Papain-like_cys_pep_sf"/>
</dbReference>
<name>A0AAU9IWJ4_9CILI</name>
<organism evidence="3 4">
    <name type="scientific">Blepharisma stoltei</name>
    <dbReference type="NCBI Taxonomy" id="1481888"/>
    <lineage>
        <taxon>Eukaryota</taxon>
        <taxon>Sar</taxon>
        <taxon>Alveolata</taxon>
        <taxon>Ciliophora</taxon>
        <taxon>Postciliodesmatophora</taxon>
        <taxon>Heterotrichea</taxon>
        <taxon>Heterotrichida</taxon>
        <taxon>Blepharismidae</taxon>
        <taxon>Blepharisma</taxon>
    </lineage>
</organism>
<dbReference type="InterPro" id="IPR018200">
    <property type="entry name" value="USP_CS"/>
</dbReference>
<keyword evidence="1" id="KW-0175">Coiled coil</keyword>
<feature type="domain" description="USP" evidence="2">
    <location>
        <begin position="175"/>
        <end position="252"/>
    </location>
</feature>
<dbReference type="Proteomes" id="UP001162131">
    <property type="component" value="Unassembled WGS sequence"/>
</dbReference>
<dbReference type="InterPro" id="IPR028889">
    <property type="entry name" value="USP"/>
</dbReference>
<accession>A0AAU9IWJ4</accession>
<dbReference type="Gene3D" id="3.90.70.10">
    <property type="entry name" value="Cysteine proteinases"/>
    <property type="match status" value="1"/>
</dbReference>
<dbReference type="PROSITE" id="PS50235">
    <property type="entry name" value="USP_3"/>
    <property type="match status" value="1"/>
</dbReference>
<protein>
    <recommendedName>
        <fullName evidence="2">USP domain-containing protein</fullName>
    </recommendedName>
</protein>
<proteinExistence type="predicted"/>
<dbReference type="EMBL" id="CAJZBQ010000008">
    <property type="protein sequence ID" value="CAG9312698.1"/>
    <property type="molecule type" value="Genomic_DNA"/>
</dbReference>
<evidence type="ECO:0000259" key="2">
    <source>
        <dbReference type="PROSITE" id="PS50235"/>
    </source>
</evidence>
<dbReference type="AlphaFoldDB" id="A0AAU9IWJ4"/>
<dbReference type="Pfam" id="PF00443">
    <property type="entry name" value="UCH"/>
    <property type="match status" value="1"/>
</dbReference>
<dbReference type="GO" id="GO:0004843">
    <property type="term" value="F:cysteine-type deubiquitinase activity"/>
    <property type="evidence" value="ECO:0007669"/>
    <property type="project" value="InterPro"/>
</dbReference>
<evidence type="ECO:0000313" key="3">
    <source>
        <dbReference type="EMBL" id="CAG9312698.1"/>
    </source>
</evidence>
<sequence>MQLQGIKAELNELQKNCKANSEGLSENSSFFEDLNRKIKSIENENQISIEKIKSELKDIEKIKNKSDEKLDSLFGEIEKSKNYNKDIQNWQFYVNEDIKSIKSEIEKYKSGIPSQTLAISNQPQITSNPDFYSQTRTLPQNHHINAQNERSEREAQLLNAHIQTQSLRPQRFSKSGLPNIGNTCYMNSVIQILASSADFAEYLYSIPGDDLLQSLNSVILSINANYGKNKTIPLIENFKQLISREYSMVNFI</sequence>
<gene>
    <name evidence="3" type="ORF">BSTOLATCC_MIC7222</name>
</gene>
<feature type="coiled-coil region" evidence="1">
    <location>
        <begin position="31"/>
        <end position="69"/>
    </location>
</feature>
<evidence type="ECO:0000256" key="1">
    <source>
        <dbReference type="SAM" id="Coils"/>
    </source>
</evidence>
<evidence type="ECO:0000313" key="4">
    <source>
        <dbReference type="Proteomes" id="UP001162131"/>
    </source>
</evidence>
<keyword evidence="4" id="KW-1185">Reference proteome</keyword>
<dbReference type="PROSITE" id="PS00972">
    <property type="entry name" value="USP_1"/>
    <property type="match status" value="1"/>
</dbReference>
<dbReference type="SUPFAM" id="SSF54001">
    <property type="entry name" value="Cysteine proteinases"/>
    <property type="match status" value="1"/>
</dbReference>
<dbReference type="InterPro" id="IPR001394">
    <property type="entry name" value="Peptidase_C19_UCH"/>
</dbReference>
<comment type="caution">
    <text evidence="3">The sequence shown here is derived from an EMBL/GenBank/DDBJ whole genome shotgun (WGS) entry which is preliminary data.</text>
</comment>
<reference evidence="3" key="1">
    <citation type="submission" date="2021-09" db="EMBL/GenBank/DDBJ databases">
        <authorList>
            <consortium name="AG Swart"/>
            <person name="Singh M."/>
            <person name="Singh A."/>
            <person name="Seah K."/>
            <person name="Emmerich C."/>
        </authorList>
    </citation>
    <scope>NUCLEOTIDE SEQUENCE</scope>
    <source>
        <strain evidence="3">ATCC30299</strain>
    </source>
</reference>